<evidence type="ECO:0000313" key="2">
    <source>
        <dbReference type="EMBL" id="KAI2645575.1"/>
    </source>
</evidence>
<dbReference type="InterPro" id="IPR036691">
    <property type="entry name" value="Endo/exonu/phosph_ase_sf"/>
</dbReference>
<protein>
    <submittedName>
        <fullName evidence="2">Glutamate--tRNA ligase</fullName>
    </submittedName>
</protein>
<keyword evidence="3" id="KW-1185">Reference proteome</keyword>
<dbReference type="SUPFAM" id="SSF56219">
    <property type="entry name" value="DNase I-like"/>
    <property type="match status" value="1"/>
</dbReference>
<dbReference type="EMBL" id="JACTAM010002195">
    <property type="protein sequence ID" value="KAI2645575.1"/>
    <property type="molecule type" value="Genomic_DNA"/>
</dbReference>
<dbReference type="GO" id="GO:0016874">
    <property type="term" value="F:ligase activity"/>
    <property type="evidence" value="ECO:0007669"/>
    <property type="project" value="UniProtKB-KW"/>
</dbReference>
<feature type="chain" id="PRO_5045042248" evidence="1">
    <location>
        <begin position="27"/>
        <end position="444"/>
    </location>
</feature>
<dbReference type="PANTHER" id="PTHR33776">
    <property type="entry name" value="ENDO/EXONUCLEASE/PHOSPHATASE DOMAIN-CONTAINING PROTEIN"/>
    <property type="match status" value="1"/>
</dbReference>
<organism evidence="2 3">
    <name type="scientific">Labeo rohita</name>
    <name type="common">Indian major carp</name>
    <name type="synonym">Cyprinus rohita</name>
    <dbReference type="NCBI Taxonomy" id="84645"/>
    <lineage>
        <taxon>Eukaryota</taxon>
        <taxon>Metazoa</taxon>
        <taxon>Chordata</taxon>
        <taxon>Craniata</taxon>
        <taxon>Vertebrata</taxon>
        <taxon>Euteleostomi</taxon>
        <taxon>Actinopterygii</taxon>
        <taxon>Neopterygii</taxon>
        <taxon>Teleostei</taxon>
        <taxon>Ostariophysi</taxon>
        <taxon>Cypriniformes</taxon>
        <taxon>Cyprinidae</taxon>
        <taxon>Labeoninae</taxon>
        <taxon>Labeonini</taxon>
        <taxon>Labeo</taxon>
    </lineage>
</organism>
<accession>A0ABQ8L4E4</accession>
<dbReference type="Proteomes" id="UP000830375">
    <property type="component" value="Unassembled WGS sequence"/>
</dbReference>
<evidence type="ECO:0000313" key="3">
    <source>
        <dbReference type="Proteomes" id="UP000830375"/>
    </source>
</evidence>
<dbReference type="Gene3D" id="3.60.10.10">
    <property type="entry name" value="Endonuclease/exonuclease/phosphatase"/>
    <property type="match status" value="1"/>
</dbReference>
<dbReference type="PANTHER" id="PTHR33776:SF3">
    <property type="entry name" value="PHD-TYPE DOMAIN-CONTAINING PROTEIN"/>
    <property type="match status" value="1"/>
</dbReference>
<comment type="caution">
    <text evidence="2">The sequence shown here is derived from an EMBL/GenBank/DDBJ whole genome shotgun (WGS) entry which is preliminary data.</text>
</comment>
<name>A0ABQ8L4E4_LABRO</name>
<gene>
    <name evidence="2" type="ORF">H4Q32_028690</name>
</gene>
<sequence>MVILKLLLWLAAVGIILSSILRPVSSLYQYSAAEKLKVITVPEIECTSFESVALQIKGVVPTHLAVVYRPPKANPVFLKEFSIFLTSLCSLSPNVVLVGDFNIHVDDAESSCSKEFLSCLDSFGLQQFIKVPTHSKGVIPDNFITSDLSLSDHMLVSFNVVLSISKSNLSRSIPFRNIKNIDGSQNAFPHFHGCRLERLCAKTGLVVHKDLYADHMKVSKSALSTAKINYYAGLIGSDTGNTKSLFSLINTILNQLSFQILILILLNCVKNLCSFFIKKIELINHQMVPPNSDSNISSGQVLSLSCVSTFSTFKLPTVEKVCYIVQKSKSVTCQLDPLPTHLVKSLGVIFDQTLSFEAHINSVTRSAFFHIRDINRLRPVLSTKSTTTLVHALVTSRIDYCNALFYGLPSKALQKLQLVQNTAAQVISKTFISQHITPVLQNLH</sequence>
<keyword evidence="1" id="KW-0732">Signal</keyword>
<proteinExistence type="predicted"/>
<feature type="signal peptide" evidence="1">
    <location>
        <begin position="1"/>
        <end position="26"/>
    </location>
</feature>
<evidence type="ECO:0000256" key="1">
    <source>
        <dbReference type="SAM" id="SignalP"/>
    </source>
</evidence>
<reference evidence="2 3" key="1">
    <citation type="submission" date="2022-01" db="EMBL/GenBank/DDBJ databases">
        <title>A high-quality chromosome-level genome assembly of rohu carp, Labeo rohita.</title>
        <authorList>
            <person name="Arick M.A. II"/>
            <person name="Hsu C.-Y."/>
            <person name="Magbanua Z."/>
            <person name="Pechanova O."/>
            <person name="Grover C."/>
            <person name="Miller E."/>
            <person name="Thrash A."/>
            <person name="Ezzel L."/>
            <person name="Alam S."/>
            <person name="Benzie J."/>
            <person name="Hamilton M."/>
            <person name="Karsi A."/>
            <person name="Lawrence M.L."/>
            <person name="Peterson D.G."/>
        </authorList>
    </citation>
    <scope>NUCLEOTIDE SEQUENCE [LARGE SCALE GENOMIC DNA]</scope>
    <source>
        <strain evidence="3">BAU-BD-2019</strain>
        <tissue evidence="2">Blood</tissue>
    </source>
</reference>
<keyword evidence="2" id="KW-0436">Ligase</keyword>